<dbReference type="GO" id="GO:0046872">
    <property type="term" value="F:metal ion binding"/>
    <property type="evidence" value="ECO:0007669"/>
    <property type="project" value="UniProtKB-KW"/>
</dbReference>
<dbReference type="GO" id="GO:0005886">
    <property type="term" value="C:plasma membrane"/>
    <property type="evidence" value="ECO:0007669"/>
    <property type="project" value="UniProtKB-SubCell"/>
</dbReference>
<dbReference type="InterPro" id="IPR052168">
    <property type="entry name" value="Cytochrome_b561_oxidase"/>
</dbReference>
<proteinExistence type="inferred from homology"/>
<comment type="caution">
    <text evidence="15">The sequence shown here is derived from an EMBL/GenBank/DDBJ whole genome shotgun (WGS) entry which is preliminary data.</text>
</comment>
<dbReference type="GO" id="GO:0020037">
    <property type="term" value="F:heme binding"/>
    <property type="evidence" value="ECO:0007669"/>
    <property type="project" value="TreeGrafter"/>
</dbReference>
<dbReference type="Pfam" id="PF01292">
    <property type="entry name" value="Ni_hydr_CYTB"/>
    <property type="match status" value="1"/>
</dbReference>
<protein>
    <submittedName>
        <fullName evidence="15">Cytochrome b561</fullName>
    </submittedName>
</protein>
<comment type="similarity">
    <text evidence="12">Belongs to the cytochrome b561 family.</text>
</comment>
<evidence type="ECO:0000256" key="3">
    <source>
        <dbReference type="ARBA" id="ARBA00022448"/>
    </source>
</evidence>
<dbReference type="InterPro" id="IPR011577">
    <property type="entry name" value="Cyt_b561_bac/Ni-Hgenase"/>
</dbReference>
<gene>
    <name evidence="15" type="ORF">GCM10011611_65490</name>
</gene>
<keyword evidence="16" id="KW-1185">Reference proteome</keyword>
<evidence type="ECO:0000256" key="10">
    <source>
        <dbReference type="ARBA" id="ARBA00023004"/>
    </source>
</evidence>
<dbReference type="InterPro" id="IPR016174">
    <property type="entry name" value="Di-haem_cyt_TM"/>
</dbReference>
<evidence type="ECO:0000256" key="11">
    <source>
        <dbReference type="ARBA" id="ARBA00023136"/>
    </source>
</evidence>
<evidence type="ECO:0000313" key="15">
    <source>
        <dbReference type="EMBL" id="GGF49998.1"/>
    </source>
</evidence>
<evidence type="ECO:0000256" key="12">
    <source>
        <dbReference type="ARBA" id="ARBA00037975"/>
    </source>
</evidence>
<feature type="domain" description="Cytochrome b561 bacterial/Ni-hydrogenase" evidence="14">
    <location>
        <begin position="11"/>
        <end position="180"/>
    </location>
</feature>
<evidence type="ECO:0000313" key="16">
    <source>
        <dbReference type="Proteomes" id="UP000646365"/>
    </source>
</evidence>
<organism evidence="15 16">
    <name type="scientific">Aliidongia dinghuensis</name>
    <dbReference type="NCBI Taxonomy" id="1867774"/>
    <lineage>
        <taxon>Bacteria</taxon>
        <taxon>Pseudomonadati</taxon>
        <taxon>Pseudomonadota</taxon>
        <taxon>Alphaproteobacteria</taxon>
        <taxon>Rhodospirillales</taxon>
        <taxon>Dongiaceae</taxon>
        <taxon>Aliidongia</taxon>
    </lineage>
</organism>
<evidence type="ECO:0000256" key="4">
    <source>
        <dbReference type="ARBA" id="ARBA00022475"/>
    </source>
</evidence>
<keyword evidence="11 13" id="KW-0472">Membrane</keyword>
<evidence type="ECO:0000256" key="1">
    <source>
        <dbReference type="ARBA" id="ARBA00001970"/>
    </source>
</evidence>
<feature type="transmembrane region" description="Helical" evidence="13">
    <location>
        <begin position="94"/>
        <end position="123"/>
    </location>
</feature>
<feature type="transmembrane region" description="Helical" evidence="13">
    <location>
        <begin position="54"/>
        <end position="74"/>
    </location>
</feature>
<evidence type="ECO:0000259" key="14">
    <source>
        <dbReference type="Pfam" id="PF01292"/>
    </source>
</evidence>
<feature type="transmembrane region" description="Helical" evidence="13">
    <location>
        <begin position="17"/>
        <end position="34"/>
    </location>
</feature>
<dbReference type="SUPFAM" id="SSF81342">
    <property type="entry name" value="Transmembrane di-heme cytochromes"/>
    <property type="match status" value="1"/>
</dbReference>
<keyword evidence="4" id="KW-1003">Cell membrane</keyword>
<evidence type="ECO:0000256" key="2">
    <source>
        <dbReference type="ARBA" id="ARBA00004651"/>
    </source>
</evidence>
<reference evidence="15" key="2">
    <citation type="submission" date="2020-09" db="EMBL/GenBank/DDBJ databases">
        <authorList>
            <person name="Sun Q."/>
            <person name="Zhou Y."/>
        </authorList>
    </citation>
    <scope>NUCLEOTIDE SEQUENCE</scope>
    <source>
        <strain evidence="15">CGMCC 1.15725</strain>
    </source>
</reference>
<dbReference type="RefSeq" id="WP_189052420.1">
    <property type="nucleotide sequence ID" value="NZ_BMJQ01000032.1"/>
</dbReference>
<dbReference type="GO" id="GO:0009055">
    <property type="term" value="F:electron transfer activity"/>
    <property type="evidence" value="ECO:0007669"/>
    <property type="project" value="InterPro"/>
</dbReference>
<name>A0A8J2Z0D1_9PROT</name>
<evidence type="ECO:0000256" key="13">
    <source>
        <dbReference type="SAM" id="Phobius"/>
    </source>
</evidence>
<dbReference type="PANTHER" id="PTHR30529">
    <property type="entry name" value="CYTOCHROME B561"/>
    <property type="match status" value="1"/>
</dbReference>
<keyword evidence="9 13" id="KW-1133">Transmembrane helix</keyword>
<keyword evidence="5" id="KW-0349">Heme</keyword>
<keyword evidence="10" id="KW-0408">Iron</keyword>
<dbReference type="Proteomes" id="UP000646365">
    <property type="component" value="Unassembled WGS sequence"/>
</dbReference>
<evidence type="ECO:0000256" key="5">
    <source>
        <dbReference type="ARBA" id="ARBA00022617"/>
    </source>
</evidence>
<comment type="subcellular location">
    <subcellularLocation>
        <location evidence="2">Cell membrane</location>
        <topology evidence="2">Multi-pass membrane protein</topology>
    </subcellularLocation>
</comment>
<evidence type="ECO:0000256" key="6">
    <source>
        <dbReference type="ARBA" id="ARBA00022692"/>
    </source>
</evidence>
<feature type="transmembrane region" description="Helical" evidence="13">
    <location>
        <begin position="143"/>
        <end position="164"/>
    </location>
</feature>
<reference evidence="15" key="1">
    <citation type="journal article" date="2014" name="Int. J. Syst. Evol. Microbiol.">
        <title>Complete genome sequence of Corynebacterium casei LMG S-19264T (=DSM 44701T), isolated from a smear-ripened cheese.</title>
        <authorList>
            <consortium name="US DOE Joint Genome Institute (JGI-PGF)"/>
            <person name="Walter F."/>
            <person name="Albersmeier A."/>
            <person name="Kalinowski J."/>
            <person name="Ruckert C."/>
        </authorList>
    </citation>
    <scope>NUCLEOTIDE SEQUENCE</scope>
    <source>
        <strain evidence="15">CGMCC 1.15725</strain>
    </source>
</reference>
<keyword evidence="3" id="KW-0813">Transport</keyword>
<sequence length="180" mass="20162">MTMPDELNASYSAFSRWAHWLTLALFVGLFLIAWTVDDLPQELRLPAVQLHKSFGITVLALTVVRVVWRFAAGVPAIPSELPSWQKAAARATQYALYVLLFAQPLVGWLWSSAGTRAINFYFLVQLPWLIGPDKDLSRQLGHLHGLIGNLLLIVIGLHAVAALYHHFVRRDQVLVAMLRG</sequence>
<keyword evidence="8" id="KW-0249">Electron transport</keyword>
<keyword evidence="7" id="KW-0479">Metal-binding</keyword>
<evidence type="ECO:0000256" key="7">
    <source>
        <dbReference type="ARBA" id="ARBA00022723"/>
    </source>
</evidence>
<dbReference type="Gene3D" id="1.20.950.20">
    <property type="entry name" value="Transmembrane di-heme cytochromes, Chain C"/>
    <property type="match status" value="1"/>
</dbReference>
<dbReference type="GO" id="GO:0022904">
    <property type="term" value="P:respiratory electron transport chain"/>
    <property type="evidence" value="ECO:0007669"/>
    <property type="project" value="InterPro"/>
</dbReference>
<comment type="cofactor">
    <cofactor evidence="1">
        <name>heme b</name>
        <dbReference type="ChEBI" id="CHEBI:60344"/>
    </cofactor>
</comment>
<evidence type="ECO:0000256" key="9">
    <source>
        <dbReference type="ARBA" id="ARBA00022989"/>
    </source>
</evidence>
<keyword evidence="6 13" id="KW-0812">Transmembrane</keyword>
<dbReference type="AlphaFoldDB" id="A0A8J2Z0D1"/>
<evidence type="ECO:0000256" key="8">
    <source>
        <dbReference type="ARBA" id="ARBA00022982"/>
    </source>
</evidence>
<dbReference type="PANTHER" id="PTHR30529:SF1">
    <property type="entry name" value="CYTOCHROME B561 HOMOLOG 2"/>
    <property type="match status" value="1"/>
</dbReference>
<accession>A0A8J2Z0D1</accession>
<dbReference type="EMBL" id="BMJQ01000032">
    <property type="protein sequence ID" value="GGF49998.1"/>
    <property type="molecule type" value="Genomic_DNA"/>
</dbReference>